<dbReference type="PANTHER" id="PTHR43829:SF9">
    <property type="entry name" value="AQUAPORIN-9"/>
    <property type="match status" value="1"/>
</dbReference>
<reference evidence="15 16" key="1">
    <citation type="journal article" date="2014" name="Proc. Natl. Acad. Sci. U.S.A.">
        <title>Molecular dissection of the evolution of carbapenem-resistant multilocus sequence type 258 Klebsiella pneumoniae.</title>
        <authorList>
            <person name="Deleo F.R."/>
            <person name="Chen L."/>
            <person name="Porcella S.F."/>
            <person name="Martens C.A."/>
            <person name="Kobayashi S.D."/>
            <person name="Porter A.R."/>
            <person name="Chavda K.D."/>
            <person name="Jacobs M.R."/>
            <person name="Mathema B."/>
            <person name="Olsen R.J."/>
            <person name="Bonomo R.A."/>
            <person name="Musser J.M."/>
            <person name="Kreiswirth B.N."/>
        </authorList>
    </citation>
    <scope>NUCLEOTIDE SEQUENCE [LARGE SCALE GENOMIC DNA]</scope>
    <source>
        <strain evidence="15">30684/NJST258_2</strain>
    </source>
</reference>
<evidence type="ECO:0000256" key="14">
    <source>
        <dbReference type="SAM" id="Phobius"/>
    </source>
</evidence>
<dbReference type="PROSITE" id="PS00221">
    <property type="entry name" value="MIP"/>
    <property type="match status" value="1"/>
</dbReference>
<evidence type="ECO:0000256" key="11">
    <source>
        <dbReference type="ARBA" id="ARBA00067330"/>
    </source>
</evidence>
<dbReference type="PANTHER" id="PTHR43829">
    <property type="entry name" value="AQUAPORIN OR AQUAGLYCEROPORIN RELATED"/>
    <property type="match status" value="1"/>
</dbReference>
<evidence type="ECO:0000256" key="12">
    <source>
        <dbReference type="ARBA" id="ARBA00079183"/>
    </source>
</evidence>
<feature type="transmembrane region" description="Helical" evidence="14">
    <location>
        <begin position="108"/>
        <end position="130"/>
    </location>
</feature>
<feature type="transmembrane region" description="Helical" evidence="14">
    <location>
        <begin position="167"/>
        <end position="188"/>
    </location>
</feature>
<dbReference type="AlphaFoldDB" id="W8UCW2"/>
<evidence type="ECO:0000256" key="5">
    <source>
        <dbReference type="ARBA" id="ARBA00022519"/>
    </source>
</evidence>
<feature type="transmembrane region" description="Helical" evidence="14">
    <location>
        <begin position="252"/>
        <end position="271"/>
    </location>
</feature>
<evidence type="ECO:0000256" key="4">
    <source>
        <dbReference type="ARBA" id="ARBA00022475"/>
    </source>
</evidence>
<dbReference type="GO" id="GO:0015254">
    <property type="term" value="F:glycerol channel activity"/>
    <property type="evidence" value="ECO:0007669"/>
    <property type="project" value="TreeGrafter"/>
</dbReference>
<keyword evidence="7" id="KW-0677">Repeat</keyword>
<protein>
    <recommendedName>
        <fullName evidence="11">Glycerol uptake facilitator protein</fullName>
    </recommendedName>
    <alternativeName>
        <fullName evidence="12">Aquaglyceroporin</fullName>
    </alternativeName>
</protein>
<dbReference type="InterPro" id="IPR000425">
    <property type="entry name" value="MIP"/>
</dbReference>
<evidence type="ECO:0000256" key="9">
    <source>
        <dbReference type="ARBA" id="ARBA00023136"/>
    </source>
</evidence>
<evidence type="ECO:0000256" key="6">
    <source>
        <dbReference type="ARBA" id="ARBA00022692"/>
    </source>
</evidence>
<keyword evidence="8 14" id="KW-1133">Transmembrane helix</keyword>
<evidence type="ECO:0000313" key="15">
    <source>
        <dbReference type="EMBL" id="AHM76885.1"/>
    </source>
</evidence>
<feature type="transmembrane region" description="Helical" evidence="14">
    <location>
        <begin position="68"/>
        <end position="101"/>
    </location>
</feature>
<comment type="catalytic activity">
    <reaction evidence="10">
        <text>glycerol(in) = glycerol(out)</text>
        <dbReference type="Rhea" id="RHEA:29675"/>
        <dbReference type="ChEBI" id="CHEBI:17754"/>
    </reaction>
</comment>
<dbReference type="Proteomes" id="UP000019586">
    <property type="component" value="Chromosome"/>
</dbReference>
<sequence length="305" mass="32235">MAIWSSVTTLHTIIITTLQDSIMSQTSTLKGQCIAEFLGTGLLIFFGVGCVAALKVAGASFGQWEISIIWGLGVAMAIYLTAGVSGAHLNPAVTIALWLFACFEGRKVVPFIISQFAGAFCAAALVYGLYYNLFLDYETTHHMIRGSVESLDLAGIFSTYPNPHINFVQAFAVEMVITAILMGVILALTDDGNGIPRGPLAPLLIGLLIAVIGASMGPLTGFAMNPARDIGPKAFAWLAGWGDVAFTGGKDIPYFLVPLCAPVVGAALGAFSYRKLIGRHLPCDTCVEEEQQSPSSSTAQHKASL</sequence>
<keyword evidence="6 13" id="KW-0812">Transmembrane</keyword>
<dbReference type="HOGENOM" id="CLU_020019_9_3_6"/>
<dbReference type="Pfam" id="PF00230">
    <property type="entry name" value="MIP"/>
    <property type="match status" value="1"/>
</dbReference>
<evidence type="ECO:0000256" key="13">
    <source>
        <dbReference type="RuleBase" id="RU000477"/>
    </source>
</evidence>
<comment type="subcellular location">
    <subcellularLocation>
        <location evidence="1">Cell inner membrane</location>
        <topology evidence="1">Multi-pass membrane protein</topology>
    </subcellularLocation>
</comment>
<evidence type="ECO:0000256" key="3">
    <source>
        <dbReference type="ARBA" id="ARBA00022448"/>
    </source>
</evidence>
<organism evidence="15 16">
    <name type="scientific">Klebsiella pneumoniae 30684/NJST258_2</name>
    <dbReference type="NCBI Taxonomy" id="1420013"/>
    <lineage>
        <taxon>Bacteria</taxon>
        <taxon>Pseudomonadati</taxon>
        <taxon>Pseudomonadota</taxon>
        <taxon>Gammaproteobacteria</taxon>
        <taxon>Enterobacterales</taxon>
        <taxon>Enterobacteriaceae</taxon>
        <taxon>Klebsiella/Raoultella group</taxon>
        <taxon>Klebsiella</taxon>
        <taxon>Klebsiella pneumoniae complex</taxon>
    </lineage>
</organism>
<dbReference type="FunFam" id="1.20.1080.10:FF:000004">
    <property type="entry name" value="Glycerol facilitator"/>
    <property type="match status" value="1"/>
</dbReference>
<evidence type="ECO:0000256" key="1">
    <source>
        <dbReference type="ARBA" id="ARBA00004429"/>
    </source>
</evidence>
<accession>W8UCW2</accession>
<dbReference type="SUPFAM" id="SSF81338">
    <property type="entry name" value="Aquaporin-like"/>
    <property type="match status" value="1"/>
</dbReference>
<feature type="transmembrane region" description="Helical" evidence="14">
    <location>
        <begin position="33"/>
        <end position="56"/>
    </location>
</feature>
<evidence type="ECO:0000313" key="16">
    <source>
        <dbReference type="Proteomes" id="UP000019586"/>
    </source>
</evidence>
<dbReference type="GO" id="GO:0005886">
    <property type="term" value="C:plasma membrane"/>
    <property type="evidence" value="ECO:0007669"/>
    <property type="project" value="UniProtKB-SubCell"/>
</dbReference>
<dbReference type="InterPro" id="IPR022357">
    <property type="entry name" value="MIP_CS"/>
</dbReference>
<evidence type="ECO:0000256" key="10">
    <source>
        <dbReference type="ARBA" id="ARBA00049405"/>
    </source>
</evidence>
<keyword evidence="9 14" id="KW-0472">Membrane</keyword>
<dbReference type="EMBL" id="CP006918">
    <property type="protein sequence ID" value="AHM76885.1"/>
    <property type="molecule type" value="Genomic_DNA"/>
</dbReference>
<evidence type="ECO:0000256" key="7">
    <source>
        <dbReference type="ARBA" id="ARBA00022737"/>
    </source>
</evidence>
<keyword evidence="5" id="KW-0997">Cell inner membrane</keyword>
<gene>
    <name evidence="15" type="ORF">KPNJ2_00105</name>
</gene>
<comment type="similarity">
    <text evidence="2 13">Belongs to the MIP/aquaporin (TC 1.A.8) family.</text>
</comment>
<proteinExistence type="inferred from homology"/>
<dbReference type="PRINTS" id="PR00783">
    <property type="entry name" value="MINTRINSICP"/>
</dbReference>
<keyword evidence="3 13" id="KW-0813">Transport</keyword>
<dbReference type="InterPro" id="IPR050363">
    <property type="entry name" value="MIP/Aquaporin"/>
</dbReference>
<dbReference type="PATRIC" id="fig|1420013.3.peg.97"/>
<dbReference type="CDD" id="cd00333">
    <property type="entry name" value="MIP"/>
    <property type="match status" value="1"/>
</dbReference>
<evidence type="ECO:0000256" key="2">
    <source>
        <dbReference type="ARBA" id="ARBA00006175"/>
    </source>
</evidence>
<evidence type="ECO:0000256" key="8">
    <source>
        <dbReference type="ARBA" id="ARBA00022989"/>
    </source>
</evidence>
<dbReference type="NCBIfam" id="TIGR00861">
    <property type="entry name" value="MIP"/>
    <property type="match status" value="1"/>
</dbReference>
<name>W8UCW2_KLEPN</name>
<dbReference type="KEGG" id="kps:KPNJ2_00105"/>
<feature type="transmembrane region" description="Helical" evidence="14">
    <location>
        <begin position="200"/>
        <end position="219"/>
    </location>
</feature>
<keyword evidence="4" id="KW-1003">Cell membrane</keyword>
<dbReference type="Gene3D" id="1.20.1080.10">
    <property type="entry name" value="Glycerol uptake facilitator protein"/>
    <property type="match status" value="1"/>
</dbReference>
<dbReference type="InterPro" id="IPR023271">
    <property type="entry name" value="Aquaporin-like"/>
</dbReference>